<name>A0A2J6QC94_9HELO</name>
<proteinExistence type="predicted"/>
<feature type="compositionally biased region" description="Polar residues" evidence="8">
    <location>
        <begin position="746"/>
        <end position="761"/>
    </location>
</feature>
<dbReference type="GO" id="GO:0005634">
    <property type="term" value="C:nucleus"/>
    <property type="evidence" value="ECO:0007669"/>
    <property type="project" value="UniProtKB-SubCell"/>
</dbReference>
<keyword evidence="7" id="KW-0539">Nucleus</keyword>
<comment type="subcellular location">
    <subcellularLocation>
        <location evidence="1">Nucleus</location>
    </subcellularLocation>
</comment>
<dbReference type="InterPro" id="IPR050987">
    <property type="entry name" value="AtrR-like"/>
</dbReference>
<dbReference type="SMART" id="SM00066">
    <property type="entry name" value="GAL4"/>
    <property type="match status" value="1"/>
</dbReference>
<sequence>MPGILPMKVIKVGSNSQSRIAQACDRCRSKKIRCDGIRPCCSQCANVGFECKTSDKLSRRAFPRGYTESLEERVRSLEAEVRELKDLLDEKDEKIDMLSKMHQNRRPSTASVSIPAESRKEAASFPPKEDVFRVQASPVLLGSENSDSYFMGASSGRAFVDAFKRRIQESGKSLSGFNTEAFLNIQGDTTPIAQLSGPKASTAPPRMFSDRCVNVFFQEWAPLFPVLHKPTFLRLYEEYVSNPEQVTDSHKLAQLHLVFAIAGLSSDIPDREQIAFCENQWRISLEAVLMDNTLATLQCLILALVYYISKADYNRLQHYKGIAIGLSHRLGLHQSQKRFSFGALTIETRKKVFWTLYTVDCFSASLLGLPKLLKEEDIHAEYPADTDDEYVTEKGFQPTLPGESTKISSALALFRASRILSKVLDQNYPAAATHDLSLQSLNTLENELNEWSDSLPVHLKLTFAQDKPSTDVTGSRSALLSLAYYYIRTLIHRPAVGSTLGNKSSPSVISLADSSKHIIQIVQLLEERSMSFSFCLNKNEMLTLCGLSLLYQGLDLKQEGKLMQDGQRLVVSVIRLLEKAKAPGAADFKKLAASMINLDPQTRASPARSIKSPNSMAAPASVKSTPSPPLARQQIRPQIYRHGSATMSETDLLSQQEKIRRATVPNIMQRRDYAHGRTSTESTRSESPISKRDFRQSIQPLPTMLKPRTVKHEKPPNLDYLSLSNTPVPSQPQSPAQSRSQQSMPNNHASMYQSNPYSTTKASGVSASEWEVLLGSLDGGQTNLYDAIYGGPALSLTDNSSSNYGDWSPDSQWDMTSFNMNDFGTGPGGARSVLSFSEESLSSGEDLSANDLGMGGRPLDYRQALLPGTGSDSYLLEGLDATFGL</sequence>
<evidence type="ECO:0000256" key="5">
    <source>
        <dbReference type="ARBA" id="ARBA00023125"/>
    </source>
</evidence>
<evidence type="ECO:0000256" key="2">
    <source>
        <dbReference type="ARBA" id="ARBA00022723"/>
    </source>
</evidence>
<organism evidence="10 11">
    <name type="scientific">Hyaloscypha hepaticicola</name>
    <dbReference type="NCBI Taxonomy" id="2082293"/>
    <lineage>
        <taxon>Eukaryota</taxon>
        <taxon>Fungi</taxon>
        <taxon>Dikarya</taxon>
        <taxon>Ascomycota</taxon>
        <taxon>Pezizomycotina</taxon>
        <taxon>Leotiomycetes</taxon>
        <taxon>Helotiales</taxon>
        <taxon>Hyaloscyphaceae</taxon>
        <taxon>Hyaloscypha</taxon>
    </lineage>
</organism>
<feature type="region of interest" description="Disordered" evidence="8">
    <location>
        <begin position="100"/>
        <end position="127"/>
    </location>
</feature>
<feature type="compositionally biased region" description="Basic and acidic residues" evidence="8">
    <location>
        <begin position="117"/>
        <end position="127"/>
    </location>
</feature>
<keyword evidence="2" id="KW-0479">Metal-binding</keyword>
<dbReference type="AlphaFoldDB" id="A0A2J6QC94"/>
<evidence type="ECO:0000256" key="4">
    <source>
        <dbReference type="ARBA" id="ARBA00023015"/>
    </source>
</evidence>
<dbReference type="InterPro" id="IPR007219">
    <property type="entry name" value="XnlR_reg_dom"/>
</dbReference>
<evidence type="ECO:0000256" key="6">
    <source>
        <dbReference type="ARBA" id="ARBA00023163"/>
    </source>
</evidence>
<dbReference type="GO" id="GO:0006351">
    <property type="term" value="P:DNA-templated transcription"/>
    <property type="evidence" value="ECO:0007669"/>
    <property type="project" value="InterPro"/>
</dbReference>
<dbReference type="CDD" id="cd15485">
    <property type="entry name" value="ZIP_Cat8"/>
    <property type="match status" value="1"/>
</dbReference>
<evidence type="ECO:0000256" key="1">
    <source>
        <dbReference type="ARBA" id="ARBA00004123"/>
    </source>
</evidence>
<evidence type="ECO:0000256" key="8">
    <source>
        <dbReference type="SAM" id="MobiDB-lite"/>
    </source>
</evidence>
<keyword evidence="5" id="KW-0238">DNA-binding</keyword>
<dbReference type="InterPro" id="IPR001138">
    <property type="entry name" value="Zn2Cys6_DnaBD"/>
</dbReference>
<dbReference type="PROSITE" id="PS00463">
    <property type="entry name" value="ZN2_CY6_FUNGAL_1"/>
    <property type="match status" value="1"/>
</dbReference>
<feature type="region of interest" description="Disordered" evidence="8">
    <location>
        <begin position="602"/>
        <end position="631"/>
    </location>
</feature>
<dbReference type="FunFam" id="4.10.240.10:FF:000007">
    <property type="entry name" value="C6 transcription factor FacB"/>
    <property type="match status" value="1"/>
</dbReference>
<dbReference type="SMART" id="SM00906">
    <property type="entry name" value="Fungal_trans"/>
    <property type="match status" value="1"/>
</dbReference>
<reference evidence="10 11" key="1">
    <citation type="submission" date="2016-05" db="EMBL/GenBank/DDBJ databases">
        <title>A degradative enzymes factory behind the ericoid mycorrhizal symbiosis.</title>
        <authorList>
            <consortium name="DOE Joint Genome Institute"/>
            <person name="Martino E."/>
            <person name="Morin E."/>
            <person name="Grelet G."/>
            <person name="Kuo A."/>
            <person name="Kohler A."/>
            <person name="Daghino S."/>
            <person name="Barry K."/>
            <person name="Choi C."/>
            <person name="Cichocki N."/>
            <person name="Clum A."/>
            <person name="Copeland A."/>
            <person name="Hainaut M."/>
            <person name="Haridas S."/>
            <person name="Labutti K."/>
            <person name="Lindquist E."/>
            <person name="Lipzen A."/>
            <person name="Khouja H.-R."/>
            <person name="Murat C."/>
            <person name="Ohm R."/>
            <person name="Olson A."/>
            <person name="Spatafora J."/>
            <person name="Veneault-Fourrey C."/>
            <person name="Henrissat B."/>
            <person name="Grigoriev I."/>
            <person name="Martin F."/>
            <person name="Perotto S."/>
        </authorList>
    </citation>
    <scope>NUCLEOTIDE SEQUENCE [LARGE SCALE GENOMIC DNA]</scope>
    <source>
        <strain evidence="10 11">UAMH 7357</strain>
    </source>
</reference>
<dbReference type="GO" id="GO:0000981">
    <property type="term" value="F:DNA-binding transcription factor activity, RNA polymerase II-specific"/>
    <property type="evidence" value="ECO:0007669"/>
    <property type="project" value="InterPro"/>
</dbReference>
<evidence type="ECO:0000259" key="9">
    <source>
        <dbReference type="PROSITE" id="PS50048"/>
    </source>
</evidence>
<dbReference type="InterPro" id="IPR036864">
    <property type="entry name" value="Zn2-C6_fun-type_DNA-bd_sf"/>
</dbReference>
<protein>
    <recommendedName>
        <fullName evidence="9">Zn(2)-C6 fungal-type domain-containing protein</fullName>
    </recommendedName>
</protein>
<dbReference type="STRING" id="1745343.A0A2J6QC94"/>
<feature type="compositionally biased region" description="Polar residues" evidence="8">
    <location>
        <begin position="646"/>
        <end position="656"/>
    </location>
</feature>
<gene>
    <name evidence="10" type="ORF">NA56DRAFT_643958</name>
</gene>
<keyword evidence="6" id="KW-0804">Transcription</keyword>
<keyword evidence="11" id="KW-1185">Reference proteome</keyword>
<dbReference type="PANTHER" id="PTHR46910">
    <property type="entry name" value="TRANSCRIPTION FACTOR PDR1"/>
    <property type="match status" value="1"/>
</dbReference>
<dbReference type="GO" id="GO:0008270">
    <property type="term" value="F:zinc ion binding"/>
    <property type="evidence" value="ECO:0007669"/>
    <property type="project" value="InterPro"/>
</dbReference>
<dbReference type="PROSITE" id="PS50048">
    <property type="entry name" value="ZN2_CY6_FUNGAL_2"/>
    <property type="match status" value="1"/>
</dbReference>
<dbReference type="CDD" id="cd00067">
    <property type="entry name" value="GAL4"/>
    <property type="match status" value="1"/>
</dbReference>
<dbReference type="PANTHER" id="PTHR46910:SF12">
    <property type="entry name" value="REGULATORY PROTEIN CAT8"/>
    <property type="match status" value="1"/>
</dbReference>
<keyword evidence="4" id="KW-0805">Transcription regulation</keyword>
<evidence type="ECO:0000256" key="3">
    <source>
        <dbReference type="ARBA" id="ARBA00022833"/>
    </source>
</evidence>
<dbReference type="GO" id="GO:0003677">
    <property type="term" value="F:DNA binding"/>
    <property type="evidence" value="ECO:0007669"/>
    <property type="project" value="UniProtKB-KW"/>
</dbReference>
<dbReference type="EMBL" id="KZ613474">
    <property type="protein sequence ID" value="PMD23891.1"/>
    <property type="molecule type" value="Genomic_DNA"/>
</dbReference>
<dbReference type="CDD" id="cd12148">
    <property type="entry name" value="fungal_TF_MHR"/>
    <property type="match status" value="1"/>
</dbReference>
<dbReference type="OrthoDB" id="1924787at2759"/>
<evidence type="ECO:0000256" key="7">
    <source>
        <dbReference type="ARBA" id="ARBA00023242"/>
    </source>
</evidence>
<evidence type="ECO:0000313" key="10">
    <source>
        <dbReference type="EMBL" id="PMD23891.1"/>
    </source>
</evidence>
<feature type="region of interest" description="Disordered" evidence="8">
    <location>
        <begin position="646"/>
        <end position="761"/>
    </location>
</feature>
<keyword evidence="3" id="KW-0862">Zinc</keyword>
<dbReference type="Proteomes" id="UP000235672">
    <property type="component" value="Unassembled WGS sequence"/>
</dbReference>
<accession>A0A2J6QC94</accession>
<feature type="domain" description="Zn(2)-C6 fungal-type" evidence="9">
    <location>
        <begin position="23"/>
        <end position="53"/>
    </location>
</feature>
<dbReference type="SUPFAM" id="SSF57701">
    <property type="entry name" value="Zn2/Cys6 DNA-binding domain"/>
    <property type="match status" value="1"/>
</dbReference>
<dbReference type="Pfam" id="PF00172">
    <property type="entry name" value="Zn_clus"/>
    <property type="match status" value="1"/>
</dbReference>
<dbReference type="Gene3D" id="4.10.240.10">
    <property type="entry name" value="Zn(2)-C6 fungal-type DNA-binding domain"/>
    <property type="match status" value="1"/>
</dbReference>
<feature type="compositionally biased region" description="Low complexity" evidence="8">
    <location>
        <begin position="677"/>
        <end position="687"/>
    </location>
</feature>
<feature type="compositionally biased region" description="Low complexity" evidence="8">
    <location>
        <begin position="727"/>
        <end position="745"/>
    </location>
</feature>
<dbReference type="Pfam" id="PF04082">
    <property type="entry name" value="Fungal_trans"/>
    <property type="match status" value="1"/>
</dbReference>
<evidence type="ECO:0000313" key="11">
    <source>
        <dbReference type="Proteomes" id="UP000235672"/>
    </source>
</evidence>